<dbReference type="Proteomes" id="UP000177907">
    <property type="component" value="Unassembled WGS sequence"/>
</dbReference>
<name>A0A1F6NV64_9BACT</name>
<evidence type="ECO:0000313" key="1">
    <source>
        <dbReference type="EMBL" id="OGH87825.1"/>
    </source>
</evidence>
<proteinExistence type="predicted"/>
<evidence type="ECO:0000313" key="2">
    <source>
        <dbReference type="Proteomes" id="UP000177907"/>
    </source>
</evidence>
<accession>A0A1F6NV64</accession>
<sequence length="65" mass="7183">MIICSANGAEPRYFIGFYFASQVDKFGLAPHQSCGSVPDCGRCESALIFLIIWGKILEIRGCRIL</sequence>
<comment type="caution">
    <text evidence="1">The sequence shown here is derived from an EMBL/GenBank/DDBJ whole genome shotgun (WGS) entry which is preliminary data.</text>
</comment>
<organism evidence="1 2">
    <name type="scientific">Candidatus Magasanikbacteria bacterium RIFOXYC2_FULL_42_28</name>
    <dbReference type="NCBI Taxonomy" id="1798704"/>
    <lineage>
        <taxon>Bacteria</taxon>
        <taxon>Candidatus Magasanikiibacteriota</taxon>
    </lineage>
</organism>
<reference evidence="1 2" key="1">
    <citation type="journal article" date="2016" name="Nat. Commun.">
        <title>Thousands of microbial genomes shed light on interconnected biogeochemical processes in an aquifer system.</title>
        <authorList>
            <person name="Anantharaman K."/>
            <person name="Brown C.T."/>
            <person name="Hug L.A."/>
            <person name="Sharon I."/>
            <person name="Castelle C.J."/>
            <person name="Probst A.J."/>
            <person name="Thomas B.C."/>
            <person name="Singh A."/>
            <person name="Wilkins M.J."/>
            <person name="Karaoz U."/>
            <person name="Brodie E.L."/>
            <person name="Williams K.H."/>
            <person name="Hubbard S.S."/>
            <person name="Banfield J.F."/>
        </authorList>
    </citation>
    <scope>NUCLEOTIDE SEQUENCE [LARGE SCALE GENOMIC DNA]</scope>
</reference>
<protein>
    <submittedName>
        <fullName evidence="1">Uncharacterized protein</fullName>
    </submittedName>
</protein>
<gene>
    <name evidence="1" type="ORF">A3J93_05340</name>
</gene>
<dbReference type="EMBL" id="MFQZ01000009">
    <property type="protein sequence ID" value="OGH87825.1"/>
    <property type="molecule type" value="Genomic_DNA"/>
</dbReference>
<dbReference type="AlphaFoldDB" id="A0A1F6NV64"/>